<dbReference type="Proteomes" id="UP000811246">
    <property type="component" value="Chromosome 11"/>
</dbReference>
<gene>
    <name evidence="4" type="ORF">I3842_11G146500</name>
</gene>
<dbReference type="GO" id="GO:0004540">
    <property type="term" value="F:RNA nuclease activity"/>
    <property type="evidence" value="ECO:0007669"/>
    <property type="project" value="InterPro"/>
</dbReference>
<evidence type="ECO:0000313" key="5">
    <source>
        <dbReference type="Proteomes" id="UP000811246"/>
    </source>
</evidence>
<dbReference type="PANTHER" id="PTHR35744:SF4">
    <property type="entry name" value="OS04G0464600 PROTEIN"/>
    <property type="match status" value="1"/>
</dbReference>
<dbReference type="InterPro" id="IPR021139">
    <property type="entry name" value="NYN"/>
</dbReference>
<organism evidence="4 5">
    <name type="scientific">Carya illinoinensis</name>
    <name type="common">Pecan</name>
    <dbReference type="NCBI Taxonomy" id="32201"/>
    <lineage>
        <taxon>Eukaryota</taxon>
        <taxon>Viridiplantae</taxon>
        <taxon>Streptophyta</taxon>
        <taxon>Embryophyta</taxon>
        <taxon>Tracheophyta</taxon>
        <taxon>Spermatophyta</taxon>
        <taxon>Magnoliopsida</taxon>
        <taxon>eudicotyledons</taxon>
        <taxon>Gunneridae</taxon>
        <taxon>Pentapetalae</taxon>
        <taxon>rosids</taxon>
        <taxon>fabids</taxon>
        <taxon>Fagales</taxon>
        <taxon>Juglandaceae</taxon>
        <taxon>Carya</taxon>
    </lineage>
</organism>
<feature type="region of interest" description="Disordered" evidence="2">
    <location>
        <begin position="415"/>
        <end position="437"/>
    </location>
</feature>
<dbReference type="PROSITE" id="PS00028">
    <property type="entry name" value="ZINC_FINGER_C2H2_1"/>
    <property type="match status" value="1"/>
</dbReference>
<dbReference type="EMBL" id="CM031835">
    <property type="protein sequence ID" value="KAG6688873.1"/>
    <property type="molecule type" value="Genomic_DNA"/>
</dbReference>
<comment type="caution">
    <text evidence="4">The sequence shown here is derived from an EMBL/GenBank/DDBJ whole genome shotgun (WGS) entry which is preliminary data.</text>
</comment>
<keyword evidence="1" id="KW-0863">Zinc-finger</keyword>
<dbReference type="GO" id="GO:0008270">
    <property type="term" value="F:zinc ion binding"/>
    <property type="evidence" value="ECO:0007669"/>
    <property type="project" value="UniProtKB-KW"/>
</dbReference>
<keyword evidence="1" id="KW-0479">Metal-binding</keyword>
<dbReference type="InterPro" id="IPR013087">
    <property type="entry name" value="Znf_C2H2_type"/>
</dbReference>
<keyword evidence="1" id="KW-0862">Zinc</keyword>
<protein>
    <recommendedName>
        <fullName evidence="3">C2H2-type domain-containing protein</fullName>
    </recommendedName>
</protein>
<name>A0A922DQF8_CARIL</name>
<dbReference type="AlphaFoldDB" id="A0A922DQF8"/>
<accession>A0A922DQF8</accession>
<proteinExistence type="predicted"/>
<sequence length="437" mass="50122">MVVFLKVRSFFCTIQSKGLQTLNPFIPLSVFFHSEYSNHSESSGSSRPKIAHNNVAIFWDLDNKPPNSFPPYEAAAKLKAAASSFGDVRYMVAYANRHAFAYVPQVVREHRRERRKKSNPLKNRGLTKAVEPHLCRVCGRKFYTNEKLVNHFKQIHESEHIKRLNQIESARGARRVKLVAKYSMKMEKYKNASRGILNANLGYSLADELKRAGFWVRTVPDNPQEADAALKSHMVDMMDGRRVECMLLVSDDSDFVDVLKEAKLRCLRTVVVGDMNDGALKRVADVGFSWMEVLMGKAKKQAGSVLGKWRDRDVLKRLEWTYKSEVEKKVYAFEDDVEDIEDKGFEEIVRGRVDDNNIQEEDSSAWWEPDSADVMVSSQSLKRLEWTYNPYSKHNIVNDSEDETEDICFEDCMQNEDSSTWSDPDSNPDAVSSQSCR</sequence>
<evidence type="ECO:0000259" key="3">
    <source>
        <dbReference type="PROSITE" id="PS50157"/>
    </source>
</evidence>
<dbReference type="PROSITE" id="PS50157">
    <property type="entry name" value="ZINC_FINGER_C2H2_2"/>
    <property type="match status" value="1"/>
</dbReference>
<evidence type="ECO:0000313" key="4">
    <source>
        <dbReference type="EMBL" id="KAG6688873.1"/>
    </source>
</evidence>
<evidence type="ECO:0000256" key="2">
    <source>
        <dbReference type="SAM" id="MobiDB-lite"/>
    </source>
</evidence>
<evidence type="ECO:0000256" key="1">
    <source>
        <dbReference type="PROSITE-ProRule" id="PRU00042"/>
    </source>
</evidence>
<dbReference type="CDD" id="cd18725">
    <property type="entry name" value="PIN_LabA-like"/>
    <property type="match status" value="1"/>
</dbReference>
<dbReference type="Pfam" id="PF01936">
    <property type="entry name" value="NYN"/>
    <property type="match status" value="1"/>
</dbReference>
<feature type="domain" description="C2H2-type" evidence="3">
    <location>
        <begin position="133"/>
        <end position="161"/>
    </location>
</feature>
<reference evidence="4" key="1">
    <citation type="submission" date="2021-01" db="EMBL/GenBank/DDBJ databases">
        <authorList>
            <person name="Lovell J.T."/>
            <person name="Bentley N."/>
            <person name="Bhattarai G."/>
            <person name="Jenkins J.W."/>
            <person name="Sreedasyam A."/>
            <person name="Alarcon Y."/>
            <person name="Bock C."/>
            <person name="Boston L."/>
            <person name="Carlson J."/>
            <person name="Cervantes K."/>
            <person name="Clermont K."/>
            <person name="Krom N."/>
            <person name="Kubenka K."/>
            <person name="Mamidi S."/>
            <person name="Mattison C."/>
            <person name="Monteros M."/>
            <person name="Pisani C."/>
            <person name="Plott C."/>
            <person name="Rajasekar S."/>
            <person name="Rhein H.S."/>
            <person name="Rohla C."/>
            <person name="Song M."/>
            <person name="Hilaire R.S."/>
            <person name="Shu S."/>
            <person name="Wells L."/>
            <person name="Wang X."/>
            <person name="Webber J."/>
            <person name="Heerema R.J."/>
            <person name="Klein P."/>
            <person name="Conner P."/>
            <person name="Grauke L."/>
            <person name="Grimwood J."/>
            <person name="Schmutz J."/>
            <person name="Randall J.J."/>
        </authorList>
    </citation>
    <scope>NUCLEOTIDE SEQUENCE</scope>
    <source>
        <tissue evidence="4">Leaf</tissue>
    </source>
</reference>
<dbReference type="PANTHER" id="PTHR35744">
    <property type="entry name" value="C2H2-TYPE DOMAIN-CONTAINING PROTEIN"/>
    <property type="match status" value="1"/>
</dbReference>